<feature type="transmembrane region" description="Helical" evidence="1">
    <location>
        <begin position="76"/>
        <end position="93"/>
    </location>
</feature>
<feature type="transmembrane region" description="Helical" evidence="1">
    <location>
        <begin position="126"/>
        <end position="145"/>
    </location>
</feature>
<feature type="transmembrane region" description="Helical" evidence="1">
    <location>
        <begin position="53"/>
        <end position="70"/>
    </location>
</feature>
<evidence type="ECO:0008006" key="4">
    <source>
        <dbReference type="Google" id="ProtNLM"/>
    </source>
</evidence>
<dbReference type="AlphaFoldDB" id="A0A855X7N8"/>
<evidence type="ECO:0000313" key="2">
    <source>
        <dbReference type="EMBL" id="PWB73082.1"/>
    </source>
</evidence>
<keyword evidence="1" id="KW-0472">Membrane</keyword>
<reference evidence="2 3" key="1">
    <citation type="journal article" date="2018" name="ISME J.">
        <title>A methanotrophic archaeon couples anaerobic oxidation of methane to Fe(III) reduction.</title>
        <authorList>
            <person name="Cai C."/>
            <person name="Leu A.O."/>
            <person name="Xie G.J."/>
            <person name="Guo J."/>
            <person name="Feng Y."/>
            <person name="Zhao J.X."/>
            <person name="Tyson G.W."/>
            <person name="Yuan Z."/>
            <person name="Hu S."/>
        </authorList>
    </citation>
    <scope>NUCLEOTIDE SEQUENCE [LARGE SCALE GENOMIC DNA]</scope>
    <source>
        <strain evidence="2">FeB_12</strain>
    </source>
</reference>
<dbReference type="EMBL" id="PQAP01000065">
    <property type="protein sequence ID" value="PWB73082.1"/>
    <property type="molecule type" value="Genomic_DNA"/>
</dbReference>
<feature type="transmembrane region" description="Helical" evidence="1">
    <location>
        <begin position="237"/>
        <end position="256"/>
    </location>
</feature>
<dbReference type="PANTHER" id="PTHR41324:SF1">
    <property type="entry name" value="DUF2232 DOMAIN-CONTAINING PROTEIN"/>
    <property type="match status" value="1"/>
</dbReference>
<keyword evidence="1" id="KW-0812">Transmembrane</keyword>
<dbReference type="InterPro" id="IPR018710">
    <property type="entry name" value="DUF2232"/>
</dbReference>
<evidence type="ECO:0000313" key="3">
    <source>
        <dbReference type="Proteomes" id="UP000250918"/>
    </source>
</evidence>
<feature type="transmembrane region" description="Helical" evidence="1">
    <location>
        <begin position="20"/>
        <end position="41"/>
    </location>
</feature>
<dbReference type="Proteomes" id="UP000250918">
    <property type="component" value="Unassembled WGS sequence"/>
</dbReference>
<keyword evidence="1" id="KW-1133">Transmembrane helix</keyword>
<feature type="transmembrane region" description="Helical" evidence="1">
    <location>
        <begin position="268"/>
        <end position="288"/>
    </location>
</feature>
<organism evidence="2 3">
    <name type="scientific">candidate division GN15 bacterium</name>
    <dbReference type="NCBI Taxonomy" id="2072418"/>
    <lineage>
        <taxon>Bacteria</taxon>
        <taxon>candidate division GN15</taxon>
    </lineage>
</organism>
<feature type="transmembrane region" description="Helical" evidence="1">
    <location>
        <begin position="102"/>
        <end position="120"/>
    </location>
</feature>
<sequence>MNRTADQEVIGGLSGPQPATWITLMILAAMALYPLAAFDVFGESTLALYGSSIAAYGLAIILFFGIPTLVFFDRWLLVRVGCIGALLLGLSLADQANRMDMIVRWGMISLTGIFCGWMTYSGKRAIRTYVIGLLFILVLTIIEFGPKWHDMMQAIAQIGSDHVKDIETTMTMGGSSAATVARYTEAWQEIVNIVVRLLPASTILNPIMQFTVGFLWFSGVTVRGVNGDSGVRPFAEWRSPFGLAIPLVAALLARLTGGEAAKLIADNCLMILALFYCVTGLALMEHGFRRMGLPKGMRFAAYLLLFLLQIAGFFLTALLGFIDSFVDWRARAAAKNTVDN</sequence>
<protein>
    <recommendedName>
        <fullName evidence="4">DUF2232 domain-containing protein</fullName>
    </recommendedName>
</protein>
<gene>
    <name evidence="2" type="ORF">C3F09_05610</name>
</gene>
<feature type="transmembrane region" description="Helical" evidence="1">
    <location>
        <begin position="300"/>
        <end position="322"/>
    </location>
</feature>
<dbReference type="Pfam" id="PF09991">
    <property type="entry name" value="DUF2232"/>
    <property type="match status" value="1"/>
</dbReference>
<comment type="caution">
    <text evidence="2">The sequence shown here is derived from an EMBL/GenBank/DDBJ whole genome shotgun (WGS) entry which is preliminary data.</text>
</comment>
<dbReference type="PANTHER" id="PTHR41324">
    <property type="entry name" value="MEMBRANE PROTEIN-RELATED"/>
    <property type="match status" value="1"/>
</dbReference>
<evidence type="ECO:0000256" key="1">
    <source>
        <dbReference type="SAM" id="Phobius"/>
    </source>
</evidence>
<name>A0A855X7N8_9BACT</name>
<feature type="transmembrane region" description="Helical" evidence="1">
    <location>
        <begin position="197"/>
        <end position="217"/>
    </location>
</feature>
<accession>A0A855X7N8</accession>
<proteinExistence type="predicted"/>